<proteinExistence type="inferred from homology"/>
<dbReference type="GO" id="GO:0016020">
    <property type="term" value="C:membrane"/>
    <property type="evidence" value="ECO:0007669"/>
    <property type="project" value="UniProtKB-SubCell"/>
</dbReference>
<dbReference type="Gene3D" id="1.20.120.80">
    <property type="entry name" value="Cytochrome c oxidase, subunit III, four-helix bundle"/>
    <property type="match status" value="1"/>
</dbReference>
<dbReference type="AlphaFoldDB" id="D5HKW4"/>
<accession>D5HKW4</accession>
<evidence type="ECO:0000256" key="5">
    <source>
        <dbReference type="ARBA" id="ARBA00022967"/>
    </source>
</evidence>
<sequence length="261" mass="31202">MTNKHPFHIVDYSPWPLINSMNLMNMLCMALMYIKNYENINYLLSTLMVLLYSMFLWWRDITRESTFQGNHTYMVYNGLKISMILFISSEIMFFLSFFWSFFHFSLAPELELGNNWPPQGILMINPYHIPLLNTALLLSSGVTVTWAHYSILSKKYYTSMFSLILTILLGISFSFLQYFEYQMTEFSLNDGVFGSVFFMTTGFHGLHVLIGTTFLIVNLSRLIKMHFNNNHHFSFEAAAWYWHFVDVVWIYLYIFMYWWYF</sequence>
<dbReference type="PANTHER" id="PTHR11403">
    <property type="entry name" value="CYTOCHROME C OXIDASE SUBUNIT III"/>
    <property type="match status" value="1"/>
</dbReference>
<dbReference type="InterPro" id="IPR024791">
    <property type="entry name" value="Cyt_c/ubiquinol_Oxase_su3"/>
</dbReference>
<keyword evidence="8 11" id="KW-0496">Mitochondrion</keyword>
<dbReference type="SUPFAM" id="SSF81452">
    <property type="entry name" value="Cytochrome c oxidase subunit III-like"/>
    <property type="match status" value="1"/>
</dbReference>
<comment type="function">
    <text evidence="8">Component of the cytochrome c oxidase, the last enzyme in the mitochondrial electron transport chain which drives oxidative phosphorylation. The respiratory chain contains 3 multisubunit complexes succinate dehydrogenase (complex II, CII), ubiquinol-cytochrome c oxidoreductase (cytochrome b-c1 complex, complex III, CIII) and cytochrome c oxidase (complex IV, CIV), that cooperate to transfer electrons derived from NADH and succinate to molecular oxygen, creating an electrochemical gradient over the inner membrane that drives transmembrane transport and the ATP synthase. Cytochrome c oxidase is the component of the respiratory chain that catalyzes the reduction of oxygen to water. Electrons originating from reduced cytochrome c in the intermembrane space (IMS) are transferred via the dinuclear copper A center (CU(A)) of subunit 2 and heme A of subunit 1 to the active site in subunit 1, a binuclear center (BNC) formed by heme A3 and copper B (CU(B)). The BNC reduces molecular oxygen to 2 water molecules using 4 electrons from cytochrome c in the IMS and 4 protons from the mitochondrial matrix.</text>
</comment>
<reference evidence="11" key="1">
    <citation type="journal article" date="2010" name="Genome">
        <title>Mitochondrial genome analysis of the predatory mite Phytoseiulus persimilis and a revisit of the Metaseiulus occidentalis mitochondrial genome.</title>
        <authorList>
            <person name="Dermauw W."/>
            <person name="Vanholme B."/>
            <person name="Tirry L."/>
            <person name="Van Leeuwen T."/>
        </authorList>
    </citation>
    <scope>NUCLEOTIDE SEQUENCE</scope>
</reference>
<dbReference type="PROSITE" id="PS50253">
    <property type="entry name" value="COX3"/>
    <property type="match status" value="1"/>
</dbReference>
<evidence type="ECO:0000313" key="11">
    <source>
        <dbReference type="EMBL" id="ACS15271.1"/>
    </source>
</evidence>
<dbReference type="InterPro" id="IPR033945">
    <property type="entry name" value="Cyt_c_oxase_su3_dom"/>
</dbReference>
<dbReference type="Pfam" id="PF00510">
    <property type="entry name" value="COX3"/>
    <property type="match status" value="1"/>
</dbReference>
<feature type="transmembrane region" description="Helical" evidence="9">
    <location>
        <begin position="127"/>
        <end position="149"/>
    </location>
</feature>
<dbReference type="Gene3D" id="1.10.287.70">
    <property type="match status" value="1"/>
</dbReference>
<dbReference type="CDD" id="cd01665">
    <property type="entry name" value="Cyt_c_Oxidase_III"/>
    <property type="match status" value="1"/>
</dbReference>
<feature type="transmembrane region" description="Helical" evidence="9">
    <location>
        <begin position="79"/>
        <end position="107"/>
    </location>
</feature>
<evidence type="ECO:0000256" key="6">
    <source>
        <dbReference type="ARBA" id="ARBA00022989"/>
    </source>
</evidence>
<keyword evidence="6 9" id="KW-1133">Transmembrane helix</keyword>
<dbReference type="GO" id="GO:0004129">
    <property type="term" value="F:cytochrome-c oxidase activity"/>
    <property type="evidence" value="ECO:0007669"/>
    <property type="project" value="InterPro"/>
</dbReference>
<dbReference type="InterPro" id="IPR013833">
    <property type="entry name" value="Cyt_c_oxidase_su3_a-hlx"/>
</dbReference>
<feature type="transmembrane region" description="Helical" evidence="9">
    <location>
        <begin position="40"/>
        <end position="58"/>
    </location>
</feature>
<evidence type="ECO:0000259" key="10">
    <source>
        <dbReference type="PROSITE" id="PS50253"/>
    </source>
</evidence>
<feature type="transmembrane region" description="Helical" evidence="9">
    <location>
        <begin position="240"/>
        <end position="260"/>
    </location>
</feature>
<dbReference type="EMBL" id="GQ222414">
    <property type="protein sequence ID" value="ACS15271.1"/>
    <property type="molecule type" value="Genomic_DNA"/>
</dbReference>
<protein>
    <recommendedName>
        <fullName evidence="3 8">Cytochrome c oxidase subunit 3</fullName>
    </recommendedName>
</protein>
<name>D5HKW4_PHYPM</name>
<feature type="transmembrane region" description="Helical" evidence="9">
    <location>
        <begin position="12"/>
        <end position="34"/>
    </location>
</feature>
<evidence type="ECO:0000256" key="9">
    <source>
        <dbReference type="SAM" id="Phobius"/>
    </source>
</evidence>
<evidence type="ECO:0000256" key="7">
    <source>
        <dbReference type="ARBA" id="ARBA00023136"/>
    </source>
</evidence>
<dbReference type="GO" id="GO:0006123">
    <property type="term" value="P:mitochondrial electron transport, cytochrome c to oxygen"/>
    <property type="evidence" value="ECO:0007669"/>
    <property type="project" value="TreeGrafter"/>
</dbReference>
<organism evidence="11">
    <name type="scientific">Phytoseiulus persimilis</name>
    <name type="common">Red spider mite</name>
    <dbReference type="NCBI Taxonomy" id="44414"/>
    <lineage>
        <taxon>Eukaryota</taxon>
        <taxon>Metazoa</taxon>
        <taxon>Ecdysozoa</taxon>
        <taxon>Arthropoda</taxon>
        <taxon>Chelicerata</taxon>
        <taxon>Arachnida</taxon>
        <taxon>Acari</taxon>
        <taxon>Parasitiformes</taxon>
        <taxon>Mesostigmata</taxon>
        <taxon>Gamasina</taxon>
        <taxon>Phytoseioidea</taxon>
        <taxon>Phytoseiidae</taxon>
        <taxon>Amblyseiinae</taxon>
        <taxon>Phytoseiulus</taxon>
    </lineage>
</organism>
<comment type="subcellular location">
    <subcellularLocation>
        <location evidence="1">Membrane</location>
        <topology evidence="1">Multi-pass membrane protein</topology>
    </subcellularLocation>
</comment>
<geneLocation type="mitochondrion" evidence="11"/>
<evidence type="ECO:0000256" key="3">
    <source>
        <dbReference type="ARBA" id="ARBA00015944"/>
    </source>
</evidence>
<keyword evidence="4 8" id="KW-0812">Transmembrane</keyword>
<comment type="similarity">
    <text evidence="2 8">Belongs to the cytochrome c oxidase subunit 3 family.</text>
</comment>
<dbReference type="InterPro" id="IPR035973">
    <property type="entry name" value="Cyt_c_oxidase_su3-like_sf"/>
</dbReference>
<evidence type="ECO:0000256" key="1">
    <source>
        <dbReference type="ARBA" id="ARBA00004141"/>
    </source>
</evidence>
<keyword evidence="7 9" id="KW-0472">Membrane</keyword>
<feature type="transmembrane region" description="Helical" evidence="9">
    <location>
        <begin position="196"/>
        <end position="219"/>
    </location>
</feature>
<keyword evidence="5" id="KW-1278">Translocase</keyword>
<evidence type="ECO:0000256" key="2">
    <source>
        <dbReference type="ARBA" id="ARBA00010581"/>
    </source>
</evidence>
<feature type="domain" description="Heme-copper oxidase subunit III family profile" evidence="10">
    <location>
        <begin position="3"/>
        <end position="261"/>
    </location>
</feature>
<dbReference type="GO" id="GO:0005739">
    <property type="term" value="C:mitochondrion"/>
    <property type="evidence" value="ECO:0007669"/>
    <property type="project" value="TreeGrafter"/>
</dbReference>
<gene>
    <name evidence="11" type="primary">COX3</name>
</gene>
<dbReference type="InterPro" id="IPR000298">
    <property type="entry name" value="Cyt_c_oxidase-like_su3"/>
</dbReference>
<evidence type="ECO:0000256" key="8">
    <source>
        <dbReference type="RuleBase" id="RU003375"/>
    </source>
</evidence>
<evidence type="ECO:0000256" key="4">
    <source>
        <dbReference type="ARBA" id="ARBA00022692"/>
    </source>
</evidence>
<dbReference type="PANTHER" id="PTHR11403:SF7">
    <property type="entry name" value="CYTOCHROME C OXIDASE SUBUNIT 3"/>
    <property type="match status" value="1"/>
</dbReference>
<feature type="transmembrane region" description="Helical" evidence="9">
    <location>
        <begin position="156"/>
        <end position="176"/>
    </location>
</feature>